<dbReference type="SMART" id="SM00869">
    <property type="entry name" value="Autotransporter"/>
    <property type="match status" value="1"/>
</dbReference>
<dbReference type="Pfam" id="PF03797">
    <property type="entry name" value="Autotransporter"/>
    <property type="match status" value="1"/>
</dbReference>
<accession>A0A7W8DY88</accession>
<protein>
    <submittedName>
        <fullName evidence="3">Uncharacterized protein YhjY with autotransporter beta-barrel domain</fullName>
    </submittedName>
</protein>
<gene>
    <name evidence="3" type="ORF">HNR60_001431</name>
</gene>
<keyword evidence="1" id="KW-0732">Signal</keyword>
<sequence length="955" mass="95539">MSMLVGLAALSAPLSAAAQTFSVAGGSTDTVAKTLTGTQTGTVAAGGTLSATTAITWTVNGSNPSPAPGVSIDNAGSISGTTRGIDTSGSSVPRNITVINRAGATIFGSANDAFRINGDIGSGTVNVYNYGTILSNGGQALDFDAITSTTGTVNIVNYATGVVKSTAADAVRPGEGGVVTNYGLIYSDGAVGASNDGVDFQAHSGTVINKTGGIISGFRHGITSDGNVNVSNEAGATIIGRNGSGVGSDGTGTVVNYGRITGAANGSGTSDGDGVDIDFAATITNYGIIEGIGAAGYKDHLANASEGISIGGGSILNYGTISGADAGIVVNNDSNLDRSGTAATTVTNYGSIVGLNGYAIRMENKTGSAADNDSITNYGTIIGNGTIPDPNATVLTDTGTADPANGTLNGVTYAAGSVRFIKGDGSAIQMGEGADVLTNYGIIIGNNGRAVNLEGGDDTANIMAGSRITGLVDGGAGSDTLNYNKVGLTEAKRAALQAGQSVNIGGTLYTSFEVITGTALPFASFASADKPGSAAVGVLYDNLSASVAGSNAVVGLIDNVAGAADVGAALAQLSPAAYQGASRMTLESAQQTAALVGQHLTQSRFGATGIDLSGAGGALAMADSGLFDRRAAMFDRSLSSIVEAPGLGRNALSELASWGGGSDALAYAAPTKAPIRAIVPDADRGLFVSSSLNYSREGARADAPAIKATTGTIVAGADWRVSDRALAGVFGGFAQTKGDLDTLGSTTDISTKTVGGYGAYQAPSWFATAIGLYGWSDYDSSRVALGAANRADYSGTHYALRGSLGTDLRFGAVTVTPEAGLQYTKVKVDGFAETGGVTALNVAADESDSLRSSLGARFAQDYRWEQNVLTPELRLAWLHEFRDGVRGISASFADVTLPGSFATSTAQGIRDRGVVGVGVSGKLGALTTLSVGYDAIVGSDDAVAHQVTGRFRHLF</sequence>
<proteinExistence type="predicted"/>
<comment type="caution">
    <text evidence="3">The sequence shown here is derived from an EMBL/GenBank/DDBJ whole genome shotgun (WGS) entry which is preliminary data.</text>
</comment>
<dbReference type="Proteomes" id="UP000542353">
    <property type="component" value="Unassembled WGS sequence"/>
</dbReference>
<feature type="domain" description="Autotransporter" evidence="2">
    <location>
        <begin position="679"/>
        <end position="955"/>
    </location>
</feature>
<dbReference type="AlphaFoldDB" id="A0A7W8DY88"/>
<name>A0A7W8DY88_9BRAD</name>
<feature type="signal peptide" evidence="1">
    <location>
        <begin position="1"/>
        <end position="18"/>
    </location>
</feature>
<feature type="chain" id="PRO_5031221864" evidence="1">
    <location>
        <begin position="19"/>
        <end position="955"/>
    </location>
</feature>
<dbReference type="PROSITE" id="PS51208">
    <property type="entry name" value="AUTOTRANSPORTER"/>
    <property type="match status" value="1"/>
</dbReference>
<dbReference type="InterPro" id="IPR005546">
    <property type="entry name" value="Autotransporte_beta"/>
</dbReference>
<evidence type="ECO:0000259" key="2">
    <source>
        <dbReference type="PROSITE" id="PS51208"/>
    </source>
</evidence>
<dbReference type="Gene3D" id="2.40.128.130">
    <property type="entry name" value="Autotransporter beta-domain"/>
    <property type="match status" value="1"/>
</dbReference>
<evidence type="ECO:0000313" key="4">
    <source>
        <dbReference type="Proteomes" id="UP000542353"/>
    </source>
</evidence>
<organism evidence="3 4">
    <name type="scientific">Rhodopseudomonas rhenobacensis</name>
    <dbReference type="NCBI Taxonomy" id="87461"/>
    <lineage>
        <taxon>Bacteria</taxon>
        <taxon>Pseudomonadati</taxon>
        <taxon>Pseudomonadota</taxon>
        <taxon>Alphaproteobacteria</taxon>
        <taxon>Hyphomicrobiales</taxon>
        <taxon>Nitrobacteraceae</taxon>
        <taxon>Rhodopseudomonas</taxon>
    </lineage>
</organism>
<evidence type="ECO:0000256" key="1">
    <source>
        <dbReference type="SAM" id="SignalP"/>
    </source>
</evidence>
<dbReference type="InterPro" id="IPR036709">
    <property type="entry name" value="Autotransporte_beta_dom_sf"/>
</dbReference>
<evidence type="ECO:0000313" key="3">
    <source>
        <dbReference type="EMBL" id="MBB5046683.1"/>
    </source>
</evidence>
<dbReference type="SUPFAM" id="SSF103515">
    <property type="entry name" value="Autotransporter"/>
    <property type="match status" value="1"/>
</dbReference>
<reference evidence="3 4" key="1">
    <citation type="submission" date="2020-08" db="EMBL/GenBank/DDBJ databases">
        <title>Genomic Encyclopedia of Type Strains, Phase IV (KMG-IV): sequencing the most valuable type-strain genomes for metagenomic binning, comparative biology and taxonomic classification.</title>
        <authorList>
            <person name="Goeker M."/>
        </authorList>
    </citation>
    <scope>NUCLEOTIDE SEQUENCE [LARGE SCALE GENOMIC DNA]</scope>
    <source>
        <strain evidence="3 4">DSM 12706</strain>
    </source>
</reference>
<dbReference type="EMBL" id="JACHIH010000006">
    <property type="protein sequence ID" value="MBB5046683.1"/>
    <property type="molecule type" value="Genomic_DNA"/>
</dbReference>
<keyword evidence="4" id="KW-1185">Reference proteome</keyword>